<dbReference type="Gene3D" id="3.20.20.220">
    <property type="match status" value="1"/>
</dbReference>
<dbReference type="InterPro" id="IPR029041">
    <property type="entry name" value="FAD-linked_oxidoreductase-like"/>
</dbReference>
<evidence type="ECO:0000256" key="7">
    <source>
        <dbReference type="RuleBase" id="RU004254"/>
    </source>
</evidence>
<dbReference type="PANTHER" id="PTHR45754">
    <property type="entry name" value="METHYLENETETRAHYDROFOLATE REDUCTASE"/>
    <property type="match status" value="1"/>
</dbReference>
<dbReference type="Proteomes" id="UP001652626">
    <property type="component" value="Chromosome 15"/>
</dbReference>
<comment type="pathway">
    <text evidence="2 7">One-carbon metabolism; tetrahydrofolate interconversion.</text>
</comment>
<dbReference type="GO" id="GO:0005829">
    <property type="term" value="C:cytosol"/>
    <property type="evidence" value="ECO:0007669"/>
    <property type="project" value="TreeGrafter"/>
</dbReference>
<evidence type="ECO:0000256" key="2">
    <source>
        <dbReference type="ARBA" id="ARBA00004777"/>
    </source>
</evidence>
<evidence type="ECO:0000256" key="1">
    <source>
        <dbReference type="ARBA" id="ARBA00001974"/>
    </source>
</evidence>
<dbReference type="GO" id="GO:0009086">
    <property type="term" value="P:methionine biosynthetic process"/>
    <property type="evidence" value="ECO:0007669"/>
    <property type="project" value="TreeGrafter"/>
</dbReference>
<dbReference type="GeneID" id="113399038"/>
<evidence type="ECO:0000256" key="3">
    <source>
        <dbReference type="ARBA" id="ARBA00006743"/>
    </source>
</evidence>
<evidence type="ECO:0000256" key="5">
    <source>
        <dbReference type="ARBA" id="ARBA00022827"/>
    </source>
</evidence>
<accession>A0A8B8IC51</accession>
<dbReference type="GO" id="GO:0035999">
    <property type="term" value="P:tetrahydrofolate interconversion"/>
    <property type="evidence" value="ECO:0007669"/>
    <property type="project" value="UniProtKB-UniPathway"/>
</dbReference>
<comment type="cofactor">
    <cofactor evidence="1">
        <name>FAD</name>
        <dbReference type="ChEBI" id="CHEBI:57692"/>
    </cofactor>
</comment>
<sequence length="277" mass="31853">YSFPVFITMLPKITELIKNVQDISYSFEVTPDIAEEELDNFDLEPLFFSITWHAQTHQCINLEIAPLKLANYLRSKGKNVLLHISCTNMRRDYVNMLLTTLQDKGICNLFIILGENFDPSRSDFKSSQELIIYVRERTGNYFCIGVAGFPNCDDKLSHLKDKVDSGADFILTQAFFEHKIYERYIIKCREVCINVPIVPGIFPFETKGELAGFTDLCKVRVTNNLIKKLENISGIEVVARLINDMLEQLHVKHFHIFTLNKLPRTAKLIGKINSNIK</sequence>
<reference evidence="9" key="1">
    <citation type="submission" date="2025-08" db="UniProtKB">
        <authorList>
            <consortium name="RefSeq"/>
        </authorList>
    </citation>
    <scope>IDENTIFICATION</scope>
    <source>
        <tissue evidence="9">Whole body</tissue>
    </source>
</reference>
<gene>
    <name evidence="9" type="primary">LOC113399038</name>
</gene>
<proteinExistence type="inferred from homology"/>
<dbReference type="GO" id="GO:0004489">
    <property type="term" value="F:methylenetetrahydrofolate reductase [NAD(P)H] activity"/>
    <property type="evidence" value="ECO:0007669"/>
    <property type="project" value="InterPro"/>
</dbReference>
<dbReference type="UniPathway" id="UPA00193"/>
<dbReference type="RefSeq" id="XP_026493826.2">
    <property type="nucleotide sequence ID" value="XM_026638041.2"/>
</dbReference>
<evidence type="ECO:0000313" key="9">
    <source>
        <dbReference type="RefSeq" id="XP_026493826.2"/>
    </source>
</evidence>
<feature type="non-terminal residue" evidence="9">
    <location>
        <position position="1"/>
    </location>
</feature>
<dbReference type="PANTHER" id="PTHR45754:SF3">
    <property type="entry name" value="METHYLENETETRAHYDROFOLATE REDUCTASE (NADPH)"/>
    <property type="match status" value="1"/>
</dbReference>
<keyword evidence="4" id="KW-0285">Flavoprotein</keyword>
<dbReference type="InterPro" id="IPR003171">
    <property type="entry name" value="Mehydrof_redctse-like"/>
</dbReference>
<dbReference type="AlphaFoldDB" id="A0A8B8IC51"/>
<keyword evidence="6" id="KW-0560">Oxidoreductase</keyword>
<evidence type="ECO:0000256" key="4">
    <source>
        <dbReference type="ARBA" id="ARBA00022630"/>
    </source>
</evidence>
<dbReference type="SUPFAM" id="SSF51730">
    <property type="entry name" value="FAD-linked oxidoreductase"/>
    <property type="match status" value="1"/>
</dbReference>
<protein>
    <submittedName>
        <fullName evidence="9">Methylenetetrahydrofolate reductase (NADPH)</fullName>
    </submittedName>
</protein>
<dbReference type="OrthoDB" id="16284at2759"/>
<comment type="similarity">
    <text evidence="3">Belongs to the methylenetetrahydrofolate reductase family.</text>
</comment>
<keyword evidence="5" id="KW-0274">FAD</keyword>
<dbReference type="GO" id="GO:0071949">
    <property type="term" value="F:FAD binding"/>
    <property type="evidence" value="ECO:0007669"/>
    <property type="project" value="TreeGrafter"/>
</dbReference>
<dbReference type="CDD" id="cd00537">
    <property type="entry name" value="MTHFR"/>
    <property type="match status" value="1"/>
</dbReference>
<dbReference type="Pfam" id="PF02219">
    <property type="entry name" value="MTHFR"/>
    <property type="match status" value="1"/>
</dbReference>
<evidence type="ECO:0000256" key="6">
    <source>
        <dbReference type="ARBA" id="ARBA00023002"/>
    </source>
</evidence>
<dbReference type="OMA" id="EMHPQAR"/>
<name>A0A8B8IC51_VANTA</name>
<organism evidence="8 9">
    <name type="scientific">Vanessa tameamea</name>
    <name type="common">Kamehameha butterfly</name>
    <dbReference type="NCBI Taxonomy" id="334116"/>
    <lineage>
        <taxon>Eukaryota</taxon>
        <taxon>Metazoa</taxon>
        <taxon>Ecdysozoa</taxon>
        <taxon>Arthropoda</taxon>
        <taxon>Hexapoda</taxon>
        <taxon>Insecta</taxon>
        <taxon>Pterygota</taxon>
        <taxon>Neoptera</taxon>
        <taxon>Endopterygota</taxon>
        <taxon>Lepidoptera</taxon>
        <taxon>Glossata</taxon>
        <taxon>Ditrysia</taxon>
        <taxon>Papilionoidea</taxon>
        <taxon>Nymphalidae</taxon>
        <taxon>Nymphalinae</taxon>
        <taxon>Vanessa</taxon>
    </lineage>
</organism>
<evidence type="ECO:0000313" key="8">
    <source>
        <dbReference type="Proteomes" id="UP001652626"/>
    </source>
</evidence>
<keyword evidence="8" id="KW-1185">Reference proteome</keyword>